<keyword evidence="11" id="KW-1015">Disulfide bond</keyword>
<keyword evidence="12" id="KW-0325">Glycoprotein</keyword>
<keyword evidence="13" id="KW-0378">Hydrolase</keyword>
<feature type="transmembrane region" description="Helical" evidence="16">
    <location>
        <begin position="2280"/>
        <end position="2301"/>
    </location>
</feature>
<evidence type="ECO:0000256" key="10">
    <source>
        <dbReference type="ARBA" id="ARBA00023136"/>
    </source>
</evidence>
<dbReference type="EMBL" id="CCAG010007373">
    <property type="status" value="NOT_ANNOTATED_CDS"/>
    <property type="molecule type" value="Genomic_DNA"/>
</dbReference>
<reference evidence="18" key="1">
    <citation type="submission" date="2020-05" db="UniProtKB">
        <authorList>
            <consortium name="EnsemblMetazoa"/>
        </authorList>
    </citation>
    <scope>IDENTIFICATION</scope>
    <source>
        <strain evidence="18">Yale</strain>
    </source>
</reference>
<proteinExistence type="inferred from homology"/>
<feature type="compositionally biased region" description="Low complexity" evidence="15">
    <location>
        <begin position="2643"/>
        <end position="2652"/>
    </location>
</feature>
<feature type="domain" description="Glycosyl hydrolases family 22 (GH22)" evidence="17">
    <location>
        <begin position="1788"/>
        <end position="1806"/>
    </location>
</feature>
<feature type="domain" description="Glycosyl hydrolases family 22 (GH22)" evidence="17">
    <location>
        <begin position="20"/>
        <end position="38"/>
    </location>
</feature>
<comment type="subcellular location">
    <subcellularLocation>
        <location evidence="2">Cell membrane</location>
    </subcellularLocation>
</comment>
<keyword evidence="10 16" id="KW-0472">Membrane</keyword>
<keyword evidence="9 16" id="KW-1133">Transmembrane helix</keyword>
<feature type="domain" description="Glycosyl hydrolases family 22 (GH22)" evidence="17">
    <location>
        <begin position="810"/>
        <end position="828"/>
    </location>
</feature>
<dbReference type="GO" id="GO:0042742">
    <property type="term" value="P:defense response to bacterium"/>
    <property type="evidence" value="ECO:0007669"/>
    <property type="project" value="UniProtKB-KW"/>
</dbReference>
<name>A0A240SWY4_GLOMM</name>
<dbReference type="GO" id="GO:0005886">
    <property type="term" value="C:plasma membrane"/>
    <property type="evidence" value="ECO:0007669"/>
    <property type="project" value="UniProtKB-SubCell"/>
</dbReference>
<dbReference type="SMART" id="SM00263">
    <property type="entry name" value="LYZ1"/>
    <property type="match status" value="13"/>
</dbReference>
<feature type="transmembrane region" description="Helical" evidence="16">
    <location>
        <begin position="2238"/>
        <end position="2259"/>
    </location>
</feature>
<evidence type="ECO:0000259" key="17">
    <source>
        <dbReference type="PROSITE" id="PS00128"/>
    </source>
</evidence>
<comment type="similarity">
    <text evidence="3">Belongs to the CD36 family.</text>
</comment>
<dbReference type="FunFam" id="1.10.530.10:FF:000001">
    <property type="entry name" value="Lysozyme C"/>
    <property type="match status" value="6"/>
</dbReference>
<feature type="compositionally biased region" description="Low complexity" evidence="15">
    <location>
        <begin position="2837"/>
        <end position="2856"/>
    </location>
</feature>
<feature type="domain" description="Glycosyl hydrolases family 22 (GH22)" evidence="17">
    <location>
        <begin position="655"/>
        <end position="673"/>
    </location>
</feature>
<evidence type="ECO:0000256" key="14">
    <source>
        <dbReference type="RuleBase" id="RU004440"/>
    </source>
</evidence>
<sequence length="2884" mass="325841">MFQISDQRWCSYKRNELRGCNLHCSRLIDDNIADDVECIKHIYKKHDALFGDGFTAWAVYLPYCRNQQNESVTQIAQCFDTNELKKNTTKTKSLKVNNITHKTYKYCELTHELYRKHHIPLEQIPIWICIVQHESDFNTAAVARVNGSTNHGIFQISDLYWCSHDRNGGKACNISCDDLLDSDISDDVRCVKTIYEEHTGISGDGFTAWVAYKPHCRNKTLEDINQCFGENEVPGALNISTPKSDIAVQTNLTTKSDTKGKIYSKCELAQELYRKHHIPMEQIPIWVCIVQHESGFNTSAIARLNADGSADHGLFHISDLYWCSHDRNGGKACNISCDDLLDSDISDDVRCVKTIYEEHTGISGDGFTAWVAYKPHCRNKNLEDINQCLNENEVTGALNISTPTSEIAMQTNLDTKSDTKGKIYSKCELAQELYRKHHIPMETIPIWVCIAQHESGFNTSAIARLNADGSADHGLFQISDLYWCSHDRNGGKACNISCNDLLDSDISDDLRCVKTIYEEHTGISGDGFTAWVAYKPHCRNKNLEDINQCLNENEVTGALNISTPTSEIAMQTNLDTKSDTKGKIYSKCELAQELYRKHHIPMEQIPIWVCIVQHESGFNTSAIARLNADGSADHGLFQISDLYWCSHDRNGGKACNISCHDLLDSDISDDLRCEHTGISGDGFTAWVAYKPHCRNKNLEDINQCLNENEVTGALNISTPTSEIAMQTNLDTKSDTKGKIYSKCELAQELYRKHHIPMEQIPIWVCIVQHESGFNTSAIARLNADGSADHGLFQISDLYWCSHDRNGGKACNISCNDLLDSDISDDLRCVKTIYEEHTGISGDGFTAWVAYKPHCRNKNLEDINQCLNENEVTGALNISTPTSEIAMQTNLDTKSDTKGKIYSKCELAQELYRKHHIPMEQIPIWVCIAQHESGFNTSAIARLNADGSADHGLFQISDLYWCSHDRNGGKACNISCDDLLDSDISDDVRCVKAIYEEHSRISGDGFTAWSVYKPHCLNRSLRETWSCFPHQNVDEIKIEINLSIKGTRIPELYKQVRTSQNVSNIASIGEADCPLTTVAVATFIVFNNVEQIEPTKISLSDRNGIVPPFWPNLNEVAQWVCIAQETSGLNSSLRSLDSHGLFQINERFWCSPSGSGCNVECDKLRDDHITDDLACVKIIHAEHQRISGDGYTAWPVYQRSCRNQSFFYIKNCFGNQLTGQYQGYTTKNYSSKVYDRCELARELYEEHNIPIEQVATWICIAQHESHFNTSAVGRREGNGSIAYGLFQISNLRWCSYKQYGLNRLIDDNIADDVECIKRIYKEHAALFGDGFTAWKAYLPYCRNQHYEHIASCFEEEESNDISYKRSVSSLHLQYIDNPFFKQKKTLVPANDVFQMKEKDVILQTKVYAQCSLAQELYFKHNIPIHDVAKWICIAQHASHFDTSKIGPIGDDNSKSYGLFQINDRYWCSRYSYDGKGCNVPCVNLLDSDISDDIRCIKLIQKEHERISGDGFDAWTHYKSHCQNENVTQIAKCFDTDELKKGITKNNSLKSNNITKKVYKYCELAQELYHKHHMPMEQIPTWVCIAQHESSFNTAAIGRLNADGSADHGLFQISDLYWCSHDRYGNKACGISCDNLLDSDISDDIRCVRTIYEEHTRISGNGFTAWTVYQPHCRNKRVEDVNQCFNESELREALNIAPSTNKNSIKTNFDTKSSKKGKIYNKCELAQELYHKHHMPMEQIPTWVCIAQHESSFNTAAIGRLNADGSADHGLFQISDLYWCSHDRYGNKACGISCDNLLDSDISDDIRCVRTIYEEHTRISGNGFTAWTVYQPHCRNKRVEDVNQCFNESELREALNIAPSTNKNSIKTNFDTKSSKKGKIYNKCELAQELYHKHHMPMEQIPTWVCIAQHESSFNTAAIGRLNADGSADHGLFQISDLYWCSHDRYGNKACGISCDNLLDSDISDDIRCVRTIYEEHTRISGNGFTAWTVYQPHCRNKRVEDVNQCFNESELREALNIAPSTNKNSIKTNFDTKSSKKGKIYNKCELAQELYHKHHMPMEQIPTWVCIAQHESSFNTAAIGRLNADGSADHGLFQISDLYWCSHDRKGAKKKNENNTRIVSEIYFPFYTITYHISEAPVILTLPHMLGASNEYTSTVRGLKPDAKKHQTYVDVQQVKEQTEKKFLLTGTPLQGGKRVQFNMFLKTINRITITENLTTVLMPAIWIDEVKSNCICLFKICIIFFIICLLNIIEYFQFVGIQLNDEMVHFLKQKLINSLRLLDIFYWMALTGGIITGMIGFIYYAKNHVNFGNLHEIFSEKKILIFFINFDQNSIKKCSKNYCENFCEKRHLRGWCICEIREKKKTYIYMYIYVDEKYQSEKKIVKKETLLLHGNNLIKQRSRKNAAHQKKIVYAATSKAAVIPAFQDFADVDIEKELSSSIVKKPTSNSFGQTVSNNNHRETNSYLWYNHPTPQDKCISKDTVEHAANIKVESSDILSEKKQGEKQFQNDKLRVSDELENTDYARNFKSKYLEENRCVLKGGYSFQINNSSNSNRNAMNSSQPAQAAPGNRITFTSQTLPNGTINIGSGHPGAGSTIISTSQLPNTTTIKTITAGAGQPHHGLPQQVQVQHHQVLQTAGGPGTQPGGQQQQQQSVGATQTQTLVIKSNHAVTLPAGLVSSAPGIVTMTKTIQQQGNQPILNSMIPASVVVGMRPPNAQQQPKNVQGNNLGRVVIGGPHMVGTRPQSPAITLSALTQGPTPALILKTENGFQLLRVGTATSGPVTQTIATNSTNPPQIRLQTVPSAVSRFTGPPLALRKTIVRSSTSSTSTTKTTHHHHQQQQQQPQQQQHQQQATTTIKQIKQNRKTKFISKFNILYQPPEEGILNI</sequence>
<feature type="domain" description="Glycosyl hydrolases family 22 (GH22)" evidence="17">
    <location>
        <begin position="1476"/>
        <end position="1494"/>
    </location>
</feature>
<keyword evidence="13" id="KW-0326">Glycosidase</keyword>
<evidence type="ECO:0000256" key="16">
    <source>
        <dbReference type="SAM" id="Phobius"/>
    </source>
</evidence>
<dbReference type="CDD" id="cd16899">
    <property type="entry name" value="LYZ_C_invert"/>
    <property type="match status" value="11"/>
</dbReference>
<evidence type="ECO:0000256" key="6">
    <source>
        <dbReference type="ARBA" id="ARBA00022475"/>
    </source>
</evidence>
<evidence type="ECO:0000256" key="9">
    <source>
        <dbReference type="ARBA" id="ARBA00022989"/>
    </source>
</evidence>
<evidence type="ECO:0000256" key="5">
    <source>
        <dbReference type="ARBA" id="ARBA00012732"/>
    </source>
</evidence>
<evidence type="ECO:0000313" key="18">
    <source>
        <dbReference type="EnsemblMetazoa" id="GMOY013275-PA"/>
    </source>
</evidence>
<keyword evidence="8 16" id="KW-0812">Transmembrane</keyword>
<feature type="region of interest" description="Disordered" evidence="15">
    <location>
        <begin position="2817"/>
        <end position="2856"/>
    </location>
</feature>
<dbReference type="VEuPathDB" id="VectorBase:GMOY013275"/>
<dbReference type="PROSITE" id="PS00128">
    <property type="entry name" value="GLYCOSYL_HYDROL_F22_1"/>
    <property type="match status" value="11"/>
</dbReference>
<dbReference type="PRINTS" id="PR00135">
    <property type="entry name" value="LYZLACT"/>
</dbReference>
<evidence type="ECO:0000256" key="7">
    <source>
        <dbReference type="ARBA" id="ARBA00022638"/>
    </source>
</evidence>
<evidence type="ECO:0000256" key="8">
    <source>
        <dbReference type="ARBA" id="ARBA00022692"/>
    </source>
</evidence>
<feature type="compositionally biased region" description="Low complexity" evidence="15">
    <location>
        <begin position="2820"/>
        <end position="2829"/>
    </location>
</feature>
<feature type="compositionally biased region" description="Low complexity" evidence="15">
    <location>
        <begin position="2547"/>
        <end position="2558"/>
    </location>
</feature>
<feature type="domain" description="Glycosyl hydrolases family 22 (GH22)" evidence="17">
    <location>
        <begin position="1949"/>
        <end position="1967"/>
    </location>
</feature>
<keyword evidence="7" id="KW-0929">Antimicrobial</keyword>
<dbReference type="EC" id="3.2.1.17" evidence="5"/>
<feature type="domain" description="Glycosyl hydrolases family 22 (GH22)" evidence="17">
    <location>
        <begin position="971"/>
        <end position="989"/>
    </location>
</feature>
<evidence type="ECO:0000256" key="13">
    <source>
        <dbReference type="ARBA" id="ARBA00023295"/>
    </source>
</evidence>
<dbReference type="EnsemblMetazoa" id="GMOY013275-RA">
    <property type="protein sequence ID" value="GMOY013275-PA"/>
    <property type="gene ID" value="GMOY013275"/>
</dbReference>
<dbReference type="STRING" id="37546.A0A240SWY4"/>
<dbReference type="PANTHER" id="PTHR11407">
    <property type="entry name" value="LYSOZYME C"/>
    <property type="match status" value="1"/>
</dbReference>
<evidence type="ECO:0000256" key="1">
    <source>
        <dbReference type="ARBA" id="ARBA00000632"/>
    </source>
</evidence>
<feature type="compositionally biased region" description="Polar residues" evidence="15">
    <location>
        <begin position="2569"/>
        <end position="2583"/>
    </location>
</feature>
<dbReference type="PROSITE" id="PS51348">
    <property type="entry name" value="GLYCOSYL_HYDROL_F22_2"/>
    <property type="match status" value="14"/>
</dbReference>
<dbReference type="PANTHER" id="PTHR11407:SF63">
    <property type="entry name" value="LYSOZYME C"/>
    <property type="match status" value="1"/>
</dbReference>
<evidence type="ECO:0000256" key="2">
    <source>
        <dbReference type="ARBA" id="ARBA00004236"/>
    </source>
</evidence>
<dbReference type="InterPro" id="IPR002159">
    <property type="entry name" value="CD36_fam"/>
</dbReference>
<dbReference type="Proteomes" id="UP000092444">
    <property type="component" value="Unassembled WGS sequence"/>
</dbReference>
<keyword evidence="6" id="KW-1003">Cell membrane</keyword>
<feature type="domain" description="Glycosyl hydrolases family 22 (GH22)" evidence="17">
    <location>
        <begin position="333"/>
        <end position="351"/>
    </location>
</feature>
<evidence type="ECO:0000256" key="11">
    <source>
        <dbReference type="ARBA" id="ARBA00023157"/>
    </source>
</evidence>
<evidence type="ECO:0000256" key="12">
    <source>
        <dbReference type="ARBA" id="ARBA00023180"/>
    </source>
</evidence>
<evidence type="ECO:0000256" key="4">
    <source>
        <dbReference type="ARBA" id="ARBA00010859"/>
    </source>
</evidence>
<keyword evidence="19" id="KW-1185">Reference proteome</keyword>
<dbReference type="GO" id="GO:0003796">
    <property type="term" value="F:lysozyme activity"/>
    <property type="evidence" value="ECO:0007669"/>
    <property type="project" value="UniProtKB-EC"/>
</dbReference>
<dbReference type="Pfam" id="PF00062">
    <property type="entry name" value="Lys"/>
    <property type="match status" value="14"/>
</dbReference>
<dbReference type="GO" id="GO:0031640">
    <property type="term" value="P:killing of cells of another organism"/>
    <property type="evidence" value="ECO:0007669"/>
    <property type="project" value="UniProtKB-KW"/>
</dbReference>
<comment type="similarity">
    <text evidence="4 14">Belongs to the glycosyl hydrolase 22 family.</text>
</comment>
<comment type="catalytic activity">
    <reaction evidence="1">
        <text>Hydrolysis of (1-&gt;4)-beta-linkages between N-acetylmuramic acid and N-acetyl-D-glucosamine residues in a peptidoglycan and between N-acetyl-D-glucosamine residues in chitodextrins.</text>
        <dbReference type="EC" id="3.2.1.17"/>
    </reaction>
</comment>
<keyword evidence="7" id="KW-0081">Bacteriolytic enzyme</keyword>
<feature type="domain" description="Glycosyl hydrolases family 22 (GH22)" evidence="17">
    <location>
        <begin position="172"/>
        <end position="190"/>
    </location>
</feature>
<feature type="region of interest" description="Disordered" evidence="15">
    <location>
        <begin position="2610"/>
        <end position="2652"/>
    </location>
</feature>
<dbReference type="InterPro" id="IPR001916">
    <property type="entry name" value="Glyco_hydro_22"/>
</dbReference>
<evidence type="ECO:0000313" key="19">
    <source>
        <dbReference type="Proteomes" id="UP000092444"/>
    </source>
</evidence>
<dbReference type="InterPro" id="IPR019799">
    <property type="entry name" value="Glyco_hydro_22_CS"/>
</dbReference>
<dbReference type="Gene3D" id="1.10.530.10">
    <property type="match status" value="14"/>
</dbReference>
<dbReference type="Pfam" id="PF01130">
    <property type="entry name" value="CD36"/>
    <property type="match status" value="1"/>
</dbReference>
<organism evidence="18 19">
    <name type="scientific">Glossina morsitans morsitans</name>
    <name type="common">Savannah tsetse fly</name>
    <dbReference type="NCBI Taxonomy" id="37546"/>
    <lineage>
        <taxon>Eukaryota</taxon>
        <taxon>Metazoa</taxon>
        <taxon>Ecdysozoa</taxon>
        <taxon>Arthropoda</taxon>
        <taxon>Hexapoda</taxon>
        <taxon>Insecta</taxon>
        <taxon>Pterygota</taxon>
        <taxon>Neoptera</taxon>
        <taxon>Endopterygota</taxon>
        <taxon>Diptera</taxon>
        <taxon>Brachycera</taxon>
        <taxon>Muscomorpha</taxon>
        <taxon>Hippoboscoidea</taxon>
        <taxon>Glossinidae</taxon>
        <taxon>Glossina</taxon>
    </lineage>
</organism>
<feature type="compositionally biased region" description="Low complexity" evidence="15">
    <location>
        <begin position="2610"/>
        <end position="2635"/>
    </location>
</feature>
<accession>A0A240SWY4</accession>
<evidence type="ECO:0000256" key="3">
    <source>
        <dbReference type="ARBA" id="ARBA00010532"/>
    </source>
</evidence>
<dbReference type="InterPro" id="IPR023346">
    <property type="entry name" value="Lysozyme-like_dom_sf"/>
</dbReference>
<dbReference type="SUPFAM" id="SSF53955">
    <property type="entry name" value="Lysozyme-like"/>
    <property type="match status" value="14"/>
</dbReference>
<feature type="domain" description="Glycosyl hydrolases family 22 (GH22)" evidence="17">
    <location>
        <begin position="1627"/>
        <end position="1645"/>
    </location>
</feature>
<dbReference type="FunFam" id="1.10.530.10:FF:000016">
    <property type="entry name" value="Uncharacterized protein, isoform B"/>
    <property type="match status" value="2"/>
</dbReference>
<feature type="region of interest" description="Disordered" evidence="15">
    <location>
        <begin position="2547"/>
        <end position="2597"/>
    </location>
</feature>
<feature type="domain" description="Glycosyl hydrolases family 22 (GH22)" evidence="17">
    <location>
        <begin position="494"/>
        <end position="512"/>
    </location>
</feature>
<protein>
    <recommendedName>
        <fullName evidence="5">lysozyme</fullName>
        <ecNumber evidence="5">3.2.1.17</ecNumber>
    </recommendedName>
</protein>
<evidence type="ECO:0000256" key="15">
    <source>
        <dbReference type="SAM" id="MobiDB-lite"/>
    </source>
</evidence>